<organism evidence="9">
    <name type="scientific">Rhizochromulina marina</name>
    <dbReference type="NCBI Taxonomy" id="1034831"/>
    <lineage>
        <taxon>Eukaryota</taxon>
        <taxon>Sar</taxon>
        <taxon>Stramenopiles</taxon>
        <taxon>Ochrophyta</taxon>
        <taxon>Dictyochophyceae</taxon>
        <taxon>Rhizochromulinales</taxon>
        <taxon>Rhizochromulina</taxon>
    </lineage>
</organism>
<dbReference type="InterPro" id="IPR019358">
    <property type="entry name" value="NEMP_fam"/>
</dbReference>
<feature type="transmembrane region" description="Helical" evidence="8">
    <location>
        <begin position="130"/>
        <end position="154"/>
    </location>
</feature>
<feature type="transmembrane region" description="Helical" evidence="8">
    <location>
        <begin position="83"/>
        <end position="101"/>
    </location>
</feature>
<reference evidence="9" key="1">
    <citation type="submission" date="2021-01" db="EMBL/GenBank/DDBJ databases">
        <authorList>
            <person name="Corre E."/>
            <person name="Pelletier E."/>
            <person name="Niang G."/>
            <person name="Scheremetjew M."/>
            <person name="Finn R."/>
            <person name="Kale V."/>
            <person name="Holt S."/>
            <person name="Cochrane G."/>
            <person name="Meng A."/>
            <person name="Brown T."/>
            <person name="Cohen L."/>
        </authorList>
    </citation>
    <scope>NUCLEOTIDE SEQUENCE</scope>
    <source>
        <strain evidence="9">CCMP1243</strain>
    </source>
</reference>
<evidence type="ECO:0000256" key="4">
    <source>
        <dbReference type="ARBA" id="ARBA00022729"/>
    </source>
</evidence>
<comment type="subcellular location">
    <subcellularLocation>
        <location evidence="1">Nucleus inner membrane</location>
        <topology evidence="1">Multi-pass membrane protein</topology>
        <orientation evidence="1">Nucleoplasmic side</orientation>
    </subcellularLocation>
</comment>
<dbReference type="GO" id="GO:0005637">
    <property type="term" value="C:nuclear inner membrane"/>
    <property type="evidence" value="ECO:0007669"/>
    <property type="project" value="UniProtKB-SubCell"/>
</dbReference>
<evidence type="ECO:0000256" key="2">
    <source>
        <dbReference type="ARBA" id="ARBA00005748"/>
    </source>
</evidence>
<keyword evidence="7" id="KW-0539">Nucleus</keyword>
<accession>A0A7S2SRL7</accession>
<keyword evidence="6 8" id="KW-0472">Membrane</keyword>
<evidence type="ECO:0000256" key="1">
    <source>
        <dbReference type="ARBA" id="ARBA00004575"/>
    </source>
</evidence>
<feature type="transmembrane region" description="Helical" evidence="8">
    <location>
        <begin position="26"/>
        <end position="46"/>
    </location>
</feature>
<name>A0A7S2SRL7_9STRA</name>
<comment type="similarity">
    <text evidence="2">Belongs to the NEMP family.</text>
</comment>
<keyword evidence="4" id="KW-0732">Signal</keyword>
<evidence type="ECO:0000256" key="3">
    <source>
        <dbReference type="ARBA" id="ARBA00022692"/>
    </source>
</evidence>
<keyword evidence="3 8" id="KW-0812">Transmembrane</keyword>
<dbReference type="EMBL" id="HBHJ01028327">
    <property type="protein sequence ID" value="CAD9707760.1"/>
    <property type="molecule type" value="Transcribed_RNA"/>
</dbReference>
<evidence type="ECO:0000256" key="6">
    <source>
        <dbReference type="ARBA" id="ARBA00023136"/>
    </source>
</evidence>
<keyword evidence="5 8" id="KW-1133">Transmembrane helix</keyword>
<evidence type="ECO:0000256" key="8">
    <source>
        <dbReference type="SAM" id="Phobius"/>
    </source>
</evidence>
<sequence>MGAVAVMYMVFSSVLKGVRETSVGSFFWQGQFFLQTLLPVGAIPFLPRVAEWLAIFFETMVNFWVSGFCLPQSKTCYPNAGKVYFALGAVVGIIVVSRLQMFRYPIDVYQEQGWPTHHCGQLHLRTAIRVLSFLCFLNSFSSTEFALCVAAIAWRWDLIRYWWFRIHLAENVTPFRANGGRLLSEGQYEEETRRTTERELEKLRDYINQNPSCMHTLASDSVANVELFRYGRDHMPPQWDDEPEEPRFRNTQNIITVVVVGVCIFIAYSSFVA</sequence>
<gene>
    <name evidence="9" type="ORF">RMAR1173_LOCUS18751</name>
</gene>
<evidence type="ECO:0000256" key="5">
    <source>
        <dbReference type="ARBA" id="ARBA00022989"/>
    </source>
</evidence>
<dbReference type="Pfam" id="PF10225">
    <property type="entry name" value="NEMP"/>
    <property type="match status" value="1"/>
</dbReference>
<evidence type="ECO:0000256" key="7">
    <source>
        <dbReference type="ARBA" id="ARBA00023242"/>
    </source>
</evidence>
<evidence type="ECO:0000313" key="9">
    <source>
        <dbReference type="EMBL" id="CAD9707760.1"/>
    </source>
</evidence>
<proteinExistence type="inferred from homology"/>
<feature type="transmembrane region" description="Helical" evidence="8">
    <location>
        <begin position="52"/>
        <end position="71"/>
    </location>
</feature>
<protein>
    <submittedName>
        <fullName evidence="9">Uncharacterized protein</fullName>
    </submittedName>
</protein>
<feature type="transmembrane region" description="Helical" evidence="8">
    <location>
        <begin position="254"/>
        <end position="271"/>
    </location>
</feature>
<dbReference type="AlphaFoldDB" id="A0A7S2SRL7"/>